<evidence type="ECO:0000313" key="7">
    <source>
        <dbReference type="Proteomes" id="UP000287176"/>
    </source>
</evidence>
<dbReference type="SUPFAM" id="SSF50156">
    <property type="entry name" value="PDZ domain-like"/>
    <property type="match status" value="1"/>
</dbReference>
<dbReference type="InterPro" id="IPR029045">
    <property type="entry name" value="ClpP/crotonase-like_dom_sf"/>
</dbReference>
<dbReference type="GO" id="GO:0007165">
    <property type="term" value="P:signal transduction"/>
    <property type="evidence" value="ECO:0007669"/>
    <property type="project" value="TreeGrafter"/>
</dbReference>
<keyword evidence="3" id="KW-0378">Hydrolase</keyword>
<evidence type="ECO:0000313" key="6">
    <source>
        <dbReference type="EMBL" id="RTZ83695.1"/>
    </source>
</evidence>
<dbReference type="PANTHER" id="PTHR32060">
    <property type="entry name" value="TAIL-SPECIFIC PROTEASE"/>
    <property type="match status" value="1"/>
</dbReference>
<dbReference type="GO" id="GO:0004175">
    <property type="term" value="F:endopeptidase activity"/>
    <property type="evidence" value="ECO:0007669"/>
    <property type="project" value="TreeGrafter"/>
</dbReference>
<dbReference type="SUPFAM" id="SSF52096">
    <property type="entry name" value="ClpP/crotonase"/>
    <property type="match status" value="1"/>
</dbReference>
<keyword evidence="4" id="KW-0720">Serine protease</keyword>
<dbReference type="InterPro" id="IPR005151">
    <property type="entry name" value="Tail-specific_protease"/>
</dbReference>
<dbReference type="EMBL" id="QNZI01000195">
    <property type="protein sequence ID" value="RTZ83695.1"/>
    <property type="molecule type" value="Genomic_DNA"/>
</dbReference>
<keyword evidence="2" id="KW-0645">Protease</keyword>
<dbReference type="PANTHER" id="PTHR32060:SF22">
    <property type="entry name" value="CARBOXYL-TERMINAL-PROCESSING PEPTIDASE 3, CHLOROPLASTIC"/>
    <property type="match status" value="1"/>
</dbReference>
<dbReference type="GO" id="GO:0030288">
    <property type="term" value="C:outer membrane-bounded periplasmic space"/>
    <property type="evidence" value="ECO:0007669"/>
    <property type="project" value="TreeGrafter"/>
</dbReference>
<dbReference type="SMART" id="SM00228">
    <property type="entry name" value="PDZ"/>
    <property type="match status" value="1"/>
</dbReference>
<proteinExistence type="inferred from homology"/>
<feature type="domain" description="PDZ" evidence="5">
    <location>
        <begin position="190"/>
        <end position="254"/>
    </location>
</feature>
<dbReference type="Gene3D" id="2.30.42.10">
    <property type="match status" value="1"/>
</dbReference>
<name>A0A432GJV1_9DELT</name>
<sequence>MRFSKLEKNTSGQESILPYKMKKNNIHFKCFVILLSLFLASCSILGSSRERGIAAVQPPPEAPLLAEVLMHLQLDYVEPEKLDPESLLQGALTELGRMIPEVTVVPELQDKTLGSVLNISFKTEKTLLPVSKIAGLYDLHIALQMLMKRLLEMNPQLTQLKIEQMFVRGILNQLDAYSVFLPQEIYNEFNINIGGQFAGVGLVVGTRDDQLTVIAPMDGSPAALAGMKPLDRIVAVDGEKTEHMTLDEILHRLRGNIGTPVTLSVLRKGHAKALQFELLREDIQVESVETYDLSSSKQTVSYVRIKNFQIDTARELKNKLGSLNMVDGVILDLRNNPGGLLEEAIRVSDLFLPGKKRIVSTKGTVVSSV</sequence>
<dbReference type="CDD" id="cd06782">
    <property type="entry name" value="cpPDZ_CPP-like"/>
    <property type="match status" value="1"/>
</dbReference>
<feature type="non-terminal residue" evidence="6">
    <location>
        <position position="369"/>
    </location>
</feature>
<gene>
    <name evidence="6" type="ORF">DSY94_07850</name>
</gene>
<dbReference type="GO" id="GO:0008236">
    <property type="term" value="F:serine-type peptidase activity"/>
    <property type="evidence" value="ECO:0007669"/>
    <property type="project" value="UniProtKB-KW"/>
</dbReference>
<dbReference type="InterPro" id="IPR036034">
    <property type="entry name" value="PDZ_sf"/>
</dbReference>
<dbReference type="InterPro" id="IPR041489">
    <property type="entry name" value="PDZ_6"/>
</dbReference>
<organism evidence="6 7">
    <name type="scientific">SAR324 cluster bacterium</name>
    <dbReference type="NCBI Taxonomy" id="2024889"/>
    <lineage>
        <taxon>Bacteria</taxon>
        <taxon>Deltaproteobacteria</taxon>
        <taxon>SAR324 cluster</taxon>
    </lineage>
</organism>
<dbReference type="InterPro" id="IPR001478">
    <property type="entry name" value="PDZ"/>
</dbReference>
<comment type="caution">
    <text evidence="6">The sequence shown here is derived from an EMBL/GenBank/DDBJ whole genome shotgun (WGS) entry which is preliminary data.</text>
</comment>
<dbReference type="Gene3D" id="3.30.750.44">
    <property type="match status" value="1"/>
</dbReference>
<dbReference type="PROSITE" id="PS50106">
    <property type="entry name" value="PDZ"/>
    <property type="match status" value="1"/>
</dbReference>
<dbReference type="FunFam" id="2.30.42.10:FF:000063">
    <property type="entry name" value="Peptidase, S41 family"/>
    <property type="match status" value="1"/>
</dbReference>
<protein>
    <recommendedName>
        <fullName evidence="5">PDZ domain-containing protein</fullName>
    </recommendedName>
</protein>
<evidence type="ECO:0000256" key="2">
    <source>
        <dbReference type="ARBA" id="ARBA00022670"/>
    </source>
</evidence>
<dbReference type="Pfam" id="PF17820">
    <property type="entry name" value="PDZ_6"/>
    <property type="match status" value="1"/>
</dbReference>
<accession>A0A432GJV1</accession>
<dbReference type="Proteomes" id="UP000287176">
    <property type="component" value="Unassembled WGS sequence"/>
</dbReference>
<evidence type="ECO:0000256" key="1">
    <source>
        <dbReference type="ARBA" id="ARBA00009179"/>
    </source>
</evidence>
<reference evidence="6 7" key="1">
    <citation type="submission" date="2018-06" db="EMBL/GenBank/DDBJ databases">
        <title>Combined omics and stable isotope probing to characterize newly discovered Mariana Back-Arc vent microbial communities.</title>
        <authorList>
            <person name="Trembath-Reichert E."/>
            <person name="Huber J.A."/>
        </authorList>
    </citation>
    <scope>NUCLEOTIDE SEQUENCE [LARGE SCALE GENOMIC DNA]</scope>
    <source>
        <strain evidence="6">MAG 24</strain>
    </source>
</reference>
<dbReference type="Gene3D" id="3.90.226.10">
    <property type="entry name" value="2-enoyl-CoA Hydratase, Chain A, domain 1"/>
    <property type="match status" value="1"/>
</dbReference>
<evidence type="ECO:0000256" key="4">
    <source>
        <dbReference type="ARBA" id="ARBA00022825"/>
    </source>
</evidence>
<dbReference type="AlphaFoldDB" id="A0A432GJV1"/>
<evidence type="ECO:0000259" key="5">
    <source>
        <dbReference type="PROSITE" id="PS50106"/>
    </source>
</evidence>
<dbReference type="GO" id="GO:0006508">
    <property type="term" value="P:proteolysis"/>
    <property type="evidence" value="ECO:0007669"/>
    <property type="project" value="UniProtKB-KW"/>
</dbReference>
<evidence type="ECO:0000256" key="3">
    <source>
        <dbReference type="ARBA" id="ARBA00022801"/>
    </source>
</evidence>
<dbReference type="Pfam" id="PF03572">
    <property type="entry name" value="Peptidase_S41"/>
    <property type="match status" value="1"/>
</dbReference>
<comment type="similarity">
    <text evidence="1">Belongs to the peptidase S41A family.</text>
</comment>